<accession>A0A1I5CLY3</accession>
<dbReference type="GO" id="GO:0003700">
    <property type="term" value="F:DNA-binding transcription factor activity"/>
    <property type="evidence" value="ECO:0007669"/>
    <property type="project" value="TreeGrafter"/>
</dbReference>
<dbReference type="PROSITE" id="PS00889">
    <property type="entry name" value="CNMP_BINDING_2"/>
    <property type="match status" value="1"/>
</dbReference>
<dbReference type="Proteomes" id="UP000183642">
    <property type="component" value="Unassembled WGS sequence"/>
</dbReference>
<dbReference type="InterPro" id="IPR018490">
    <property type="entry name" value="cNMP-bd_dom_sf"/>
</dbReference>
<name>A0A1I5CLY3_9ACTN</name>
<dbReference type="Gene3D" id="2.60.120.10">
    <property type="entry name" value="Jelly Rolls"/>
    <property type="match status" value="1"/>
</dbReference>
<organism evidence="2 3">
    <name type="scientific">Geodermatophilus obscurus</name>
    <dbReference type="NCBI Taxonomy" id="1861"/>
    <lineage>
        <taxon>Bacteria</taxon>
        <taxon>Bacillati</taxon>
        <taxon>Actinomycetota</taxon>
        <taxon>Actinomycetes</taxon>
        <taxon>Geodermatophilales</taxon>
        <taxon>Geodermatophilaceae</taxon>
        <taxon>Geodermatophilus</taxon>
    </lineage>
</organism>
<dbReference type="RefSeq" id="WP_075011818.1">
    <property type="nucleotide sequence ID" value="NZ_FOWE01000001.1"/>
</dbReference>
<protein>
    <submittedName>
        <fullName evidence="2">Cyclic nucleotide-binding domain-containing protein</fullName>
    </submittedName>
</protein>
<dbReference type="InterPro" id="IPR018488">
    <property type="entry name" value="cNMP-bd_CS"/>
</dbReference>
<dbReference type="AlphaFoldDB" id="A0A1I5CLY3"/>
<keyword evidence="3" id="KW-1185">Reference proteome</keyword>
<evidence type="ECO:0000259" key="1">
    <source>
        <dbReference type="PROSITE" id="PS50042"/>
    </source>
</evidence>
<dbReference type="Pfam" id="PF00027">
    <property type="entry name" value="cNMP_binding"/>
    <property type="match status" value="1"/>
</dbReference>
<dbReference type="InterPro" id="IPR050397">
    <property type="entry name" value="Env_Response_Regulators"/>
</dbReference>
<dbReference type="PANTHER" id="PTHR24567:SF74">
    <property type="entry name" value="HTH-TYPE TRANSCRIPTIONAL REGULATOR ARCR"/>
    <property type="match status" value="1"/>
</dbReference>
<reference evidence="3" key="1">
    <citation type="submission" date="2016-10" db="EMBL/GenBank/DDBJ databases">
        <authorList>
            <person name="Varghese N."/>
            <person name="Submissions S."/>
        </authorList>
    </citation>
    <scope>NUCLEOTIDE SEQUENCE [LARGE SCALE GENOMIC DNA]</scope>
    <source>
        <strain evidence="3">DSM 43161</strain>
    </source>
</reference>
<gene>
    <name evidence="2" type="ORF">SAMN05660359_00400</name>
</gene>
<dbReference type="CDD" id="cd00038">
    <property type="entry name" value="CAP_ED"/>
    <property type="match status" value="1"/>
</dbReference>
<evidence type="ECO:0000313" key="2">
    <source>
        <dbReference type="EMBL" id="SFN88020.1"/>
    </source>
</evidence>
<dbReference type="PROSITE" id="PS50042">
    <property type="entry name" value="CNMP_BINDING_3"/>
    <property type="match status" value="1"/>
</dbReference>
<dbReference type="EMBL" id="FOWE01000001">
    <property type="protein sequence ID" value="SFN88020.1"/>
    <property type="molecule type" value="Genomic_DNA"/>
</dbReference>
<dbReference type="SMART" id="SM00100">
    <property type="entry name" value="cNMP"/>
    <property type="match status" value="1"/>
</dbReference>
<dbReference type="SUPFAM" id="SSF51206">
    <property type="entry name" value="cAMP-binding domain-like"/>
    <property type="match status" value="1"/>
</dbReference>
<feature type="domain" description="Cyclic nucleotide-binding" evidence="1">
    <location>
        <begin position="14"/>
        <end position="101"/>
    </location>
</feature>
<evidence type="ECO:0000313" key="3">
    <source>
        <dbReference type="Proteomes" id="UP000183642"/>
    </source>
</evidence>
<dbReference type="GO" id="GO:0005829">
    <property type="term" value="C:cytosol"/>
    <property type="evidence" value="ECO:0007669"/>
    <property type="project" value="TreeGrafter"/>
</dbReference>
<proteinExistence type="predicted"/>
<sequence length="167" mass="17771">MDAERPLAVRAFCPFRLVVDEDLDQLGREIATSVAAAGSTLFEEGDPADGVATVLEGAVEVVTGGRVIATLGPGSLLGELSVFVPSASRTATARASSAVRMVTWRAADVRGRLARHERLATAIVADMAFVLADRLDRRTQDVVALLRAAGTRLPVSELERFRSRAVE</sequence>
<dbReference type="PANTHER" id="PTHR24567">
    <property type="entry name" value="CRP FAMILY TRANSCRIPTIONAL REGULATORY PROTEIN"/>
    <property type="match status" value="1"/>
</dbReference>
<dbReference type="InterPro" id="IPR000595">
    <property type="entry name" value="cNMP-bd_dom"/>
</dbReference>
<dbReference type="InterPro" id="IPR014710">
    <property type="entry name" value="RmlC-like_jellyroll"/>
</dbReference>